<proteinExistence type="predicted"/>
<protein>
    <submittedName>
        <fullName evidence="3">Uncharacterized protein</fullName>
    </submittedName>
</protein>
<comment type="caution">
    <text evidence="3">The sequence shown here is derived from an EMBL/GenBank/DDBJ whole genome shotgun (WGS) entry which is preliminary data.</text>
</comment>
<evidence type="ECO:0000313" key="3">
    <source>
        <dbReference type="EMBL" id="CAK0805176.1"/>
    </source>
</evidence>
<gene>
    <name evidence="3" type="ORF">PCOR1329_LOCUS11775</name>
</gene>
<reference evidence="3" key="1">
    <citation type="submission" date="2023-10" db="EMBL/GenBank/DDBJ databases">
        <authorList>
            <person name="Chen Y."/>
            <person name="Shah S."/>
            <person name="Dougan E. K."/>
            <person name="Thang M."/>
            <person name="Chan C."/>
        </authorList>
    </citation>
    <scope>NUCLEOTIDE SEQUENCE [LARGE SCALE GENOMIC DNA]</scope>
</reference>
<keyword evidence="2" id="KW-0408">Iron</keyword>
<evidence type="ECO:0000256" key="2">
    <source>
        <dbReference type="ARBA" id="ARBA00023004"/>
    </source>
</evidence>
<accession>A0ABN9QJX7</accession>
<dbReference type="Proteomes" id="UP001189429">
    <property type="component" value="Unassembled WGS sequence"/>
</dbReference>
<dbReference type="PANTHER" id="PTHR10869:SF246">
    <property type="entry name" value="TRANSMEMBRANE PROLYL 4-HYDROXYLASE"/>
    <property type="match status" value="1"/>
</dbReference>
<organism evidence="3 4">
    <name type="scientific">Prorocentrum cordatum</name>
    <dbReference type="NCBI Taxonomy" id="2364126"/>
    <lineage>
        <taxon>Eukaryota</taxon>
        <taxon>Sar</taxon>
        <taxon>Alveolata</taxon>
        <taxon>Dinophyceae</taxon>
        <taxon>Prorocentrales</taxon>
        <taxon>Prorocentraceae</taxon>
        <taxon>Prorocentrum</taxon>
    </lineage>
</organism>
<keyword evidence="4" id="KW-1185">Reference proteome</keyword>
<evidence type="ECO:0000313" key="4">
    <source>
        <dbReference type="Proteomes" id="UP001189429"/>
    </source>
</evidence>
<sequence>DDAPPSISPETGMPQKLKAFVVSTDPKMTVVPHCFSNEECDHILDLVEGNWMPSTVGVTDVNRQALPESERALQNLPSQNRTSWSCQLRYAQTEVVERLEHRLASVAGLPVSQLERLNLVRYAPGDRR</sequence>
<dbReference type="PANTHER" id="PTHR10869">
    <property type="entry name" value="PROLYL 4-HYDROXYLASE ALPHA SUBUNIT"/>
    <property type="match status" value="1"/>
</dbReference>
<evidence type="ECO:0000256" key="1">
    <source>
        <dbReference type="ARBA" id="ARBA00022723"/>
    </source>
</evidence>
<dbReference type="EMBL" id="CAUYUJ010003402">
    <property type="protein sequence ID" value="CAK0805176.1"/>
    <property type="molecule type" value="Genomic_DNA"/>
</dbReference>
<name>A0ABN9QJX7_9DINO</name>
<feature type="non-terminal residue" evidence="3">
    <location>
        <position position="1"/>
    </location>
</feature>
<dbReference type="Gene3D" id="2.60.120.620">
    <property type="entry name" value="q2cbj1_9rhob like domain"/>
    <property type="match status" value="1"/>
</dbReference>
<dbReference type="InterPro" id="IPR045054">
    <property type="entry name" value="P4HA-like"/>
</dbReference>
<keyword evidence="1" id="KW-0479">Metal-binding</keyword>